<name>A0AAW7ZF61_9FIRM</name>
<comment type="caution">
    <text evidence="1">The sequence shown here is derived from an EMBL/GenBank/DDBJ whole genome shotgun (WGS) entry which is preliminary data.</text>
</comment>
<evidence type="ECO:0000313" key="1">
    <source>
        <dbReference type="EMBL" id="MDO7787897.1"/>
    </source>
</evidence>
<dbReference type="AlphaFoldDB" id="A0AAW7ZF61"/>
<gene>
    <name evidence="1" type="ORF">P6N53_11760</name>
</gene>
<proteinExistence type="predicted"/>
<sequence>MQKLNQALASLNEALLESGERTDVAINYHRLAPLQCLLLAREIIMSGFGTKVIEDNKLRRYSHKPGAFSWITIQQDNIKICLFYDFKYLI</sequence>
<reference evidence="1" key="2">
    <citation type="submission" date="2023-03" db="EMBL/GenBank/DDBJ databases">
        <authorList>
            <person name="Zhang Z."/>
        </authorList>
    </citation>
    <scope>NUCLEOTIDE SEQUENCE</scope>
    <source>
        <strain evidence="1">DSA</strain>
    </source>
</reference>
<dbReference type="Proteomes" id="UP001172911">
    <property type="component" value="Unassembled WGS sequence"/>
</dbReference>
<evidence type="ECO:0008006" key="3">
    <source>
        <dbReference type="Google" id="ProtNLM"/>
    </source>
</evidence>
<accession>A0AAW7ZF61</accession>
<evidence type="ECO:0000313" key="2">
    <source>
        <dbReference type="Proteomes" id="UP001172911"/>
    </source>
</evidence>
<dbReference type="EMBL" id="JARPTC010000017">
    <property type="protein sequence ID" value="MDO7787897.1"/>
    <property type="molecule type" value="Genomic_DNA"/>
</dbReference>
<protein>
    <recommendedName>
        <fullName evidence="3">HEPN domain-containing protein</fullName>
    </recommendedName>
</protein>
<reference evidence="1" key="1">
    <citation type="journal article" date="2023" name="J. Hazard. Mater.">
        <title>Anaerobic biodegradation of pyrene and benzo[a]pyrene by a new sulfate-reducing Desulforamulus aquiferis strain DSA.</title>
        <authorList>
            <person name="Zhang Z."/>
            <person name="Sun J."/>
            <person name="Gong X."/>
            <person name="Wang C."/>
            <person name="Wang H."/>
        </authorList>
    </citation>
    <scope>NUCLEOTIDE SEQUENCE</scope>
    <source>
        <strain evidence="1">DSA</strain>
    </source>
</reference>
<dbReference type="RefSeq" id="WP_304543336.1">
    <property type="nucleotide sequence ID" value="NZ_JARPTC010000017.1"/>
</dbReference>
<keyword evidence="2" id="KW-1185">Reference proteome</keyword>
<organism evidence="1 2">
    <name type="scientific">Desulforamulus aquiferis</name>
    <dbReference type="NCBI Taxonomy" id="1397668"/>
    <lineage>
        <taxon>Bacteria</taxon>
        <taxon>Bacillati</taxon>
        <taxon>Bacillota</taxon>
        <taxon>Clostridia</taxon>
        <taxon>Eubacteriales</taxon>
        <taxon>Peptococcaceae</taxon>
        <taxon>Desulforamulus</taxon>
    </lineage>
</organism>